<proteinExistence type="predicted"/>
<organism evidence="1 2">
    <name type="scientific">Burkholderia ambifaria (strain ATCC BAA-244 / DSM 16087 / CCUG 44356 / LMG 19182 / AMMD)</name>
    <name type="common">Burkholderia cepacia (strain AMMD)</name>
    <dbReference type="NCBI Taxonomy" id="339670"/>
    <lineage>
        <taxon>Bacteria</taxon>
        <taxon>Pseudomonadati</taxon>
        <taxon>Pseudomonadota</taxon>
        <taxon>Betaproteobacteria</taxon>
        <taxon>Burkholderiales</taxon>
        <taxon>Burkholderiaceae</taxon>
        <taxon>Burkholderia</taxon>
        <taxon>Burkholderia cepacia complex</taxon>
    </lineage>
</organism>
<keyword evidence="2" id="KW-1185">Reference proteome</keyword>
<evidence type="ECO:0000313" key="1">
    <source>
        <dbReference type="EMBL" id="ABI87060.1"/>
    </source>
</evidence>
<dbReference type="KEGG" id="bam:Bamb_1502"/>
<sequence length="103" mass="11710">MRCSGFIRRDAMALRWRCRRSRLESAAAMAAQRAADAVCRSACRRIKSYLCEKERVAREGRREACECAVLLFCLIGTYVTVAARGNADCQRRRRSKVRHVGSP</sequence>
<reference evidence="1" key="1">
    <citation type="submission" date="2009-01" db="EMBL/GenBank/DDBJ databases">
        <title>Complete sequence of Chromosome 1 of Burkholderia cepacia AMMD.</title>
        <authorList>
            <consortium name="US DOE Joint Genome Institute"/>
            <person name="Copeland A."/>
            <person name="Lucas S."/>
            <person name="Lapidus A."/>
            <person name="Barry K."/>
            <person name="Detter J.C."/>
            <person name="Glavina del Rio T."/>
            <person name="Hammon N."/>
            <person name="Israni S."/>
            <person name="Pitluck S."/>
            <person name="Bruce D."/>
            <person name="Chain P."/>
            <person name="Malfatti S."/>
            <person name="Shin M."/>
            <person name="Vergez L."/>
            <person name="Schmutz J."/>
            <person name="Larimer F."/>
            <person name="Land M."/>
            <person name="Hauser L."/>
            <person name="Kyrpides N."/>
            <person name="Kim E."/>
            <person name="Parke J."/>
            <person name="Coenye T."/>
            <person name="Konstantinidis K."/>
            <person name="Ramette A."/>
            <person name="Tiedje J."/>
            <person name="Richardson P."/>
        </authorList>
    </citation>
    <scope>NUCLEOTIDE SEQUENCE [LARGE SCALE GENOMIC DNA]</scope>
    <source>
        <strain evidence="1">AMMD</strain>
    </source>
</reference>
<dbReference type="AlphaFoldDB" id="Q0BFL3"/>
<accession>Q0BFL3</accession>
<protein>
    <submittedName>
        <fullName evidence="1">Uncharacterized protein</fullName>
    </submittedName>
</protein>
<evidence type="ECO:0000313" key="2">
    <source>
        <dbReference type="Proteomes" id="UP000000662"/>
    </source>
</evidence>
<dbReference type="Proteomes" id="UP000000662">
    <property type="component" value="Chromosome 1"/>
</dbReference>
<gene>
    <name evidence="1" type="ordered locus">Bamb_1502</name>
</gene>
<name>Q0BFL3_BURCM</name>
<dbReference type="EMBL" id="CP000440">
    <property type="protein sequence ID" value="ABI87060.1"/>
    <property type="molecule type" value="Genomic_DNA"/>
</dbReference>